<organism evidence="1 2">
    <name type="scientific">Colletotrichum higginsianum (strain IMI 349063)</name>
    <name type="common">Crucifer anthracnose fungus</name>
    <dbReference type="NCBI Taxonomy" id="759273"/>
    <lineage>
        <taxon>Eukaryota</taxon>
        <taxon>Fungi</taxon>
        <taxon>Dikarya</taxon>
        <taxon>Ascomycota</taxon>
        <taxon>Pezizomycotina</taxon>
        <taxon>Sordariomycetes</taxon>
        <taxon>Hypocreomycetidae</taxon>
        <taxon>Glomerellales</taxon>
        <taxon>Glomerellaceae</taxon>
        <taxon>Colletotrichum</taxon>
        <taxon>Colletotrichum destructivum species complex</taxon>
    </lineage>
</organism>
<protein>
    <submittedName>
        <fullName evidence="1">Uncharacterized protein</fullName>
    </submittedName>
</protein>
<dbReference type="HOGENOM" id="CLU_2960638_0_0_1"/>
<accession>H1UUX4</accession>
<evidence type="ECO:0000313" key="1">
    <source>
        <dbReference type="EMBL" id="CCF31775.1"/>
    </source>
</evidence>
<name>H1UUX4_COLHI</name>
<dbReference type="AlphaFoldDB" id="H1UUX4"/>
<gene>
    <name evidence="1" type="ORF">CH063_16111</name>
</gene>
<dbReference type="EMBL" id="CACQ02000085">
    <property type="protein sequence ID" value="CCF31775.1"/>
    <property type="molecule type" value="Genomic_DNA"/>
</dbReference>
<sequence length="59" mass="6620">MPSDSRFYVENASLVVVDVVRSSLPIGVQHASRRVRQGGNQPYLVRRQVAVEILDRLGQ</sequence>
<dbReference type="Proteomes" id="UP000007174">
    <property type="component" value="Unassembled WGS sequence"/>
</dbReference>
<proteinExistence type="predicted"/>
<reference evidence="2" key="1">
    <citation type="journal article" date="2012" name="Nat. Genet.">
        <title>Lifestyle transitions in plant pathogenic Colletotrichum fungi deciphered by genome and transcriptome analyses.</title>
        <authorList>
            <person name="O'Connell R.J."/>
            <person name="Thon M.R."/>
            <person name="Hacquard S."/>
            <person name="Amyotte S.G."/>
            <person name="Kleemann J."/>
            <person name="Torres M.F."/>
            <person name="Damm U."/>
            <person name="Buiate E.A."/>
            <person name="Epstein L."/>
            <person name="Alkan N."/>
            <person name="Altmueller J."/>
            <person name="Alvarado-Balderrama L."/>
            <person name="Bauser C.A."/>
            <person name="Becker C."/>
            <person name="Birren B.W."/>
            <person name="Chen Z."/>
            <person name="Choi J."/>
            <person name="Crouch J.A."/>
            <person name="Duvick J.P."/>
            <person name="Farman M.A."/>
            <person name="Gan P."/>
            <person name="Heiman D."/>
            <person name="Henrissat B."/>
            <person name="Howard R.J."/>
            <person name="Kabbage M."/>
            <person name="Koch C."/>
            <person name="Kracher B."/>
            <person name="Kubo Y."/>
            <person name="Law A.D."/>
            <person name="Lebrun M.-H."/>
            <person name="Lee Y.-H."/>
            <person name="Miyara I."/>
            <person name="Moore N."/>
            <person name="Neumann U."/>
            <person name="Nordstroem K."/>
            <person name="Panaccione D.G."/>
            <person name="Panstruga R."/>
            <person name="Place M."/>
            <person name="Proctor R.H."/>
            <person name="Prusky D."/>
            <person name="Rech G."/>
            <person name="Reinhardt R."/>
            <person name="Rollins J.A."/>
            <person name="Rounsley S."/>
            <person name="Schardl C.L."/>
            <person name="Schwartz D.C."/>
            <person name="Shenoy N."/>
            <person name="Shirasu K."/>
            <person name="Sikhakolli U.R."/>
            <person name="Stueber K."/>
            <person name="Sukno S.A."/>
            <person name="Sweigard J.A."/>
            <person name="Takano Y."/>
            <person name="Takahara H."/>
            <person name="Trail F."/>
            <person name="van der Does H.C."/>
            <person name="Voll L.M."/>
            <person name="Will I."/>
            <person name="Young S."/>
            <person name="Zeng Q."/>
            <person name="Zhang J."/>
            <person name="Zhou S."/>
            <person name="Dickman M.B."/>
            <person name="Schulze-Lefert P."/>
            <person name="Ver Loren van Themaat E."/>
            <person name="Ma L.-J."/>
            <person name="Vaillancourt L.J."/>
        </authorList>
    </citation>
    <scope>NUCLEOTIDE SEQUENCE [LARGE SCALE GENOMIC DNA]</scope>
    <source>
        <strain evidence="2">IMI 349063</strain>
    </source>
</reference>
<evidence type="ECO:0000313" key="2">
    <source>
        <dbReference type="Proteomes" id="UP000007174"/>
    </source>
</evidence>